<name>A0AAN8IR39_TRICO</name>
<feature type="region of interest" description="Disordered" evidence="2">
    <location>
        <begin position="87"/>
        <end position="119"/>
    </location>
</feature>
<feature type="transmembrane region" description="Helical" evidence="3">
    <location>
        <begin position="381"/>
        <end position="401"/>
    </location>
</feature>
<gene>
    <name evidence="4" type="ORF">GCK32_015197</name>
</gene>
<evidence type="ECO:0000256" key="3">
    <source>
        <dbReference type="SAM" id="Phobius"/>
    </source>
</evidence>
<dbReference type="AlphaFoldDB" id="A0AAN8IR39"/>
<comment type="caution">
    <text evidence="4">The sequence shown here is derived from an EMBL/GenBank/DDBJ whole genome shotgun (WGS) entry which is preliminary data.</text>
</comment>
<evidence type="ECO:0000256" key="2">
    <source>
        <dbReference type="SAM" id="MobiDB-lite"/>
    </source>
</evidence>
<keyword evidence="5" id="KW-1185">Reference proteome</keyword>
<evidence type="ECO:0000313" key="4">
    <source>
        <dbReference type="EMBL" id="KAK5982846.1"/>
    </source>
</evidence>
<accession>A0AAN8IR39</accession>
<sequence length="402" mass="44284">MTYLQGSVIYLPEPQVTSEKRDEERLRLSFLNAGPRKMNVLGEDDEDEMESVMREAKKQEKRLTDEEKLMQTPMKLIRQGVTIERTAVEHSTSEHQRDATEAEDSRQMDEGPRNENGQPLYFTKENVTEMFGNTESSKIEVFEKLQRSLTLTQLRAMNTTGYTVMDAQQIKLIYGADSPYGNATTYERLRNISTADIPHVLEDTIRNLANEVVAFKAQRENDIVLTPLTLVSVVLSPATASQPIVLSPLLFVPLVLSPALFGPVILSPWAFVPIIVSPRLFSPVIVSPILLSPVILSPLALHPLILSPGALVPFVLSPFVLTPFIINPVALSPLILTPFCLSPFIIVPNVLSPLILSPFVLSPLILSPPAVSAFVLTPYVLSPIIASPGALFAAVLSPSWLS</sequence>
<protein>
    <submittedName>
        <fullName evidence="4">Repetitive proline-rich cell wall protein</fullName>
    </submittedName>
</protein>
<reference evidence="4 5" key="1">
    <citation type="submission" date="2019-10" db="EMBL/GenBank/DDBJ databases">
        <title>Assembly and Annotation for the nematode Trichostrongylus colubriformis.</title>
        <authorList>
            <person name="Martin J."/>
        </authorList>
    </citation>
    <scope>NUCLEOTIDE SEQUENCE [LARGE SCALE GENOMIC DNA]</scope>
    <source>
        <strain evidence="4">G859</strain>
        <tissue evidence="4">Whole worm</tissue>
    </source>
</reference>
<evidence type="ECO:0000313" key="5">
    <source>
        <dbReference type="Proteomes" id="UP001331761"/>
    </source>
</evidence>
<proteinExistence type="predicted"/>
<organism evidence="4 5">
    <name type="scientific">Trichostrongylus colubriformis</name>
    <name type="common">Black scour worm</name>
    <dbReference type="NCBI Taxonomy" id="6319"/>
    <lineage>
        <taxon>Eukaryota</taxon>
        <taxon>Metazoa</taxon>
        <taxon>Ecdysozoa</taxon>
        <taxon>Nematoda</taxon>
        <taxon>Chromadorea</taxon>
        <taxon>Rhabditida</taxon>
        <taxon>Rhabditina</taxon>
        <taxon>Rhabditomorpha</taxon>
        <taxon>Strongyloidea</taxon>
        <taxon>Trichostrongylidae</taxon>
        <taxon>Trichostrongylus</taxon>
    </lineage>
</organism>
<feature type="transmembrane region" description="Helical" evidence="3">
    <location>
        <begin position="284"/>
        <end position="305"/>
    </location>
</feature>
<feature type="transmembrane region" description="Helical" evidence="3">
    <location>
        <begin position="249"/>
        <end position="272"/>
    </location>
</feature>
<dbReference type="EMBL" id="WIXE01004650">
    <property type="protein sequence ID" value="KAK5982846.1"/>
    <property type="molecule type" value="Genomic_DNA"/>
</dbReference>
<evidence type="ECO:0000256" key="1">
    <source>
        <dbReference type="SAM" id="Coils"/>
    </source>
</evidence>
<dbReference type="Proteomes" id="UP001331761">
    <property type="component" value="Unassembled WGS sequence"/>
</dbReference>
<keyword evidence="3" id="KW-0472">Membrane</keyword>
<keyword evidence="1" id="KW-0175">Coiled coil</keyword>
<dbReference type="PANTHER" id="PTHR21523:SF37">
    <property type="entry name" value="MLT-TEN (MLT-10) RELATED"/>
    <property type="match status" value="1"/>
</dbReference>
<feature type="coiled-coil region" evidence="1">
    <location>
        <begin position="42"/>
        <end position="69"/>
    </location>
</feature>
<feature type="compositionally biased region" description="Basic and acidic residues" evidence="2">
    <location>
        <begin position="87"/>
        <end position="113"/>
    </location>
</feature>
<dbReference type="InterPro" id="IPR006954">
    <property type="entry name" value="Mlt-10-like"/>
</dbReference>
<keyword evidence="3" id="KW-1133">Transmembrane helix</keyword>
<dbReference type="Pfam" id="PF04870">
    <property type="entry name" value="Moulting_cycle"/>
    <property type="match status" value="1"/>
</dbReference>
<dbReference type="PANTHER" id="PTHR21523">
    <property type="match status" value="1"/>
</dbReference>
<keyword evidence="3" id="KW-0812">Transmembrane</keyword>